<evidence type="ECO:0000256" key="5">
    <source>
        <dbReference type="ARBA" id="ARBA00023136"/>
    </source>
</evidence>
<evidence type="ECO:0000313" key="9">
    <source>
        <dbReference type="Proteomes" id="UP000264820"/>
    </source>
</evidence>
<feature type="domain" description="Clathrin/coatomer adaptor adaptin-like N-terminal" evidence="7">
    <location>
        <begin position="1"/>
        <end position="322"/>
    </location>
</feature>
<dbReference type="InterPro" id="IPR002553">
    <property type="entry name" value="Clathrin/coatomer_adapt-like_N"/>
</dbReference>
<feature type="compositionally biased region" description="Basic and acidic residues" evidence="6">
    <location>
        <begin position="478"/>
        <end position="491"/>
    </location>
</feature>
<evidence type="ECO:0000256" key="1">
    <source>
        <dbReference type="ARBA" id="ARBA00004184"/>
    </source>
</evidence>
<feature type="compositionally biased region" description="Low complexity" evidence="6">
    <location>
        <begin position="431"/>
        <end position="457"/>
    </location>
</feature>
<keyword evidence="3" id="KW-0813">Transport</keyword>
<dbReference type="GO" id="GO:0012505">
    <property type="term" value="C:endomembrane system"/>
    <property type="evidence" value="ECO:0007669"/>
    <property type="project" value="UniProtKB-SubCell"/>
</dbReference>
<dbReference type="GO" id="GO:0030117">
    <property type="term" value="C:membrane coat"/>
    <property type="evidence" value="ECO:0007669"/>
    <property type="project" value="InterPro"/>
</dbReference>
<name>A0A3Q2XFZ0_HIPCM</name>
<keyword evidence="5" id="KW-0472">Membrane</keyword>
<dbReference type="GO" id="GO:0016192">
    <property type="term" value="P:vesicle-mediated transport"/>
    <property type="evidence" value="ECO:0007669"/>
    <property type="project" value="InterPro"/>
</dbReference>
<dbReference type="Gene3D" id="1.25.10.10">
    <property type="entry name" value="Leucine-rich Repeat Variant"/>
    <property type="match status" value="1"/>
</dbReference>
<feature type="compositionally biased region" description="Basic residues" evidence="6">
    <location>
        <begin position="492"/>
        <end position="503"/>
    </location>
</feature>
<dbReference type="PANTHER" id="PTHR11134">
    <property type="entry name" value="ADAPTOR COMPLEX SUBUNIT BETA FAMILY MEMBER"/>
    <property type="match status" value="1"/>
</dbReference>
<evidence type="ECO:0000259" key="7">
    <source>
        <dbReference type="Pfam" id="PF01602"/>
    </source>
</evidence>
<evidence type="ECO:0000256" key="2">
    <source>
        <dbReference type="ARBA" id="ARBA00006613"/>
    </source>
</evidence>
<dbReference type="Proteomes" id="UP000264820">
    <property type="component" value="Unplaced"/>
</dbReference>
<feature type="compositionally biased region" description="Polar residues" evidence="6">
    <location>
        <begin position="511"/>
        <end position="521"/>
    </location>
</feature>
<dbReference type="Pfam" id="PF01602">
    <property type="entry name" value="Adaptin_N"/>
    <property type="match status" value="1"/>
</dbReference>
<sequence length="561" mass="62587">MAFEEVCPDRIDLIHKNYRKLCNLLVDVEEWGQVVIISMLTRYARTQFISPWKEVVMAVAQLYWHLAPKQEVNMVTKSLVRLLRSHREVQYVVLQNIATMSIQRKQGMFEPFMKSFYVRSTDTTHIKTLKLEILTNLANEANISTILREFQQTYVKSQDKAFAAATIQAIGRCATNIAEVTDTCLNGLVLLLSNRDGVVAESVVVIRKLLLTQPTQHSEIIKHMAKLFDKITVPMARASILWLMGEYCERVPKIAPDVLRKIAKTFTTEEDIVKLQAVNLAAKLYLTNSKQTKLLTQYILNLGKYDQNYDIRDRTRFIRQLIVPSCKSGALNKYARRILLAPKPAPMLQSAFKRDRFQLGTLSHSLNSKATGYQELSDWPAVAPDQSVRNVEVIEPQVKEWAPLVGKTKPAQSDDKFYSDEDEDKKDDASDSSSDDGSSSNSGSSSSSSSESESGSSSDEEAESSDESDKSSTGSEKSSGESEKSPHESEQKKKKMTKKKTKKAQAEKRQQNLPAPTNTTKSSVLSSSLLSDLEGLSLSAVSATTTPVSTCVCEFACACSF</sequence>
<proteinExistence type="inferred from homology"/>
<dbReference type="STRING" id="109280.ENSHCOP00000003315"/>
<dbReference type="SUPFAM" id="SSF48371">
    <property type="entry name" value="ARM repeat"/>
    <property type="match status" value="1"/>
</dbReference>
<accession>A0A3Q2XFZ0</accession>
<dbReference type="OMA" id="TADIDSH"/>
<evidence type="ECO:0000256" key="4">
    <source>
        <dbReference type="ARBA" id="ARBA00022927"/>
    </source>
</evidence>
<dbReference type="InterPro" id="IPR011989">
    <property type="entry name" value="ARM-like"/>
</dbReference>
<reference evidence="8" key="2">
    <citation type="submission" date="2025-09" db="UniProtKB">
        <authorList>
            <consortium name="Ensembl"/>
        </authorList>
    </citation>
    <scope>IDENTIFICATION</scope>
</reference>
<dbReference type="AlphaFoldDB" id="A0A3Q2XFZ0"/>
<dbReference type="GeneTree" id="ENSGT00940000157603"/>
<protein>
    <submittedName>
        <fullName evidence="8">Adaptor related protein complex 3 subunit beta 1</fullName>
    </submittedName>
</protein>
<evidence type="ECO:0000256" key="6">
    <source>
        <dbReference type="SAM" id="MobiDB-lite"/>
    </source>
</evidence>
<comment type="similarity">
    <text evidence="2">Belongs to the adaptor complexes large subunit family.</text>
</comment>
<evidence type="ECO:0000313" key="8">
    <source>
        <dbReference type="Ensembl" id="ENSHCOP00000003315.1"/>
    </source>
</evidence>
<dbReference type="InterPro" id="IPR016024">
    <property type="entry name" value="ARM-type_fold"/>
</dbReference>
<keyword evidence="9" id="KW-1185">Reference proteome</keyword>
<keyword evidence="4" id="KW-0653">Protein transport</keyword>
<organism evidence="8 9">
    <name type="scientific">Hippocampus comes</name>
    <name type="common">Tiger tail seahorse</name>
    <dbReference type="NCBI Taxonomy" id="109280"/>
    <lineage>
        <taxon>Eukaryota</taxon>
        <taxon>Metazoa</taxon>
        <taxon>Chordata</taxon>
        <taxon>Craniata</taxon>
        <taxon>Vertebrata</taxon>
        <taxon>Euteleostomi</taxon>
        <taxon>Actinopterygii</taxon>
        <taxon>Neopterygii</taxon>
        <taxon>Teleostei</taxon>
        <taxon>Neoteleostei</taxon>
        <taxon>Acanthomorphata</taxon>
        <taxon>Syngnathiaria</taxon>
        <taxon>Syngnathiformes</taxon>
        <taxon>Syngnathoidei</taxon>
        <taxon>Syngnathidae</taxon>
        <taxon>Hippocampus</taxon>
    </lineage>
</organism>
<dbReference type="GO" id="GO:0006886">
    <property type="term" value="P:intracellular protein transport"/>
    <property type="evidence" value="ECO:0007669"/>
    <property type="project" value="InterPro"/>
</dbReference>
<evidence type="ECO:0000256" key="3">
    <source>
        <dbReference type="ARBA" id="ARBA00022448"/>
    </source>
</evidence>
<dbReference type="Ensembl" id="ENSHCOT00000008946.1">
    <property type="protein sequence ID" value="ENSHCOP00000003315.1"/>
    <property type="gene ID" value="ENSHCOG00000004632.1"/>
</dbReference>
<dbReference type="FunFam" id="1.25.10.10:FF:000428">
    <property type="entry name" value="Adaptor related protein complex 3 subunit beta 1"/>
    <property type="match status" value="1"/>
</dbReference>
<reference evidence="8" key="1">
    <citation type="submission" date="2025-08" db="UniProtKB">
        <authorList>
            <consortium name="Ensembl"/>
        </authorList>
    </citation>
    <scope>IDENTIFICATION</scope>
</reference>
<comment type="subcellular location">
    <subcellularLocation>
        <location evidence="1">Endomembrane system</location>
        <topology evidence="1">Peripheral membrane protein</topology>
    </subcellularLocation>
</comment>
<dbReference type="InterPro" id="IPR026739">
    <property type="entry name" value="AP_beta"/>
</dbReference>
<feature type="region of interest" description="Disordered" evidence="6">
    <location>
        <begin position="404"/>
        <end position="526"/>
    </location>
</feature>